<proteinExistence type="predicted"/>
<organism evidence="2 3">
    <name type="scientific">Nonomuraea polychroma</name>
    <dbReference type="NCBI Taxonomy" id="46176"/>
    <lineage>
        <taxon>Bacteria</taxon>
        <taxon>Bacillati</taxon>
        <taxon>Actinomycetota</taxon>
        <taxon>Actinomycetes</taxon>
        <taxon>Streptosporangiales</taxon>
        <taxon>Streptosporangiaceae</taxon>
        <taxon>Nonomuraea</taxon>
    </lineage>
</organism>
<reference evidence="2 3" key="1">
    <citation type="submission" date="2019-01" db="EMBL/GenBank/DDBJ databases">
        <title>Sequencing the genomes of 1000 actinobacteria strains.</title>
        <authorList>
            <person name="Klenk H.-P."/>
        </authorList>
    </citation>
    <scope>NUCLEOTIDE SEQUENCE [LARGE SCALE GENOMIC DNA]</scope>
    <source>
        <strain evidence="2 3">DSM 43925</strain>
    </source>
</reference>
<protein>
    <submittedName>
        <fullName evidence="2">Uncharacterized protein</fullName>
    </submittedName>
</protein>
<feature type="compositionally biased region" description="Low complexity" evidence="1">
    <location>
        <begin position="80"/>
        <end position="89"/>
    </location>
</feature>
<evidence type="ECO:0000313" key="3">
    <source>
        <dbReference type="Proteomes" id="UP000284824"/>
    </source>
</evidence>
<feature type="region of interest" description="Disordered" evidence="1">
    <location>
        <begin position="78"/>
        <end position="97"/>
    </location>
</feature>
<feature type="compositionally biased region" description="Basic residues" evidence="1">
    <location>
        <begin position="295"/>
        <end position="306"/>
    </location>
</feature>
<evidence type="ECO:0000313" key="2">
    <source>
        <dbReference type="EMBL" id="RVX41149.1"/>
    </source>
</evidence>
<accession>A0A438M5S1</accession>
<dbReference type="Proteomes" id="UP000284824">
    <property type="component" value="Unassembled WGS sequence"/>
</dbReference>
<dbReference type="EMBL" id="SAUN01000001">
    <property type="protein sequence ID" value="RVX41149.1"/>
    <property type="molecule type" value="Genomic_DNA"/>
</dbReference>
<feature type="region of interest" description="Disordered" evidence="1">
    <location>
        <begin position="197"/>
        <end position="306"/>
    </location>
</feature>
<evidence type="ECO:0000256" key="1">
    <source>
        <dbReference type="SAM" id="MobiDB-lite"/>
    </source>
</evidence>
<sequence length="306" mass="33216">MVAGVCATASTLVLSLTVALVTGWSFRSTTARTPVASDVPSVPGPWDESEPISARDRAVFLAALRDIDPGLVVNEERAARPAPTTPNTPTHRDVPPRLRTCRPHLPLSRLPMPMRHAIPGRAVPCRLSRSTLAITSRADTPMPGRVFAMPTCPPVPRTCRTRPNCPPLTLIVPRPARQLMPPLSCPAEEPCLTRADRLLSPNHPRPLHAGPSPADVPPPATARRPVPDRPPCPTHARTTCLRLPRPPDIPARPVTTQGLDKPSPRRRALPDRALPTRALPSRADAPSHPWPRLARTARHRPPKGAR</sequence>
<dbReference type="AlphaFoldDB" id="A0A438M5S1"/>
<comment type="caution">
    <text evidence="2">The sequence shown here is derived from an EMBL/GenBank/DDBJ whole genome shotgun (WGS) entry which is preliminary data.</text>
</comment>
<name>A0A438M5S1_9ACTN</name>
<gene>
    <name evidence="2" type="ORF">EDD27_3619</name>
</gene>
<feature type="compositionally biased region" description="Low complexity" evidence="1">
    <location>
        <begin position="271"/>
        <end position="280"/>
    </location>
</feature>
<keyword evidence="3" id="KW-1185">Reference proteome</keyword>